<proteinExistence type="predicted"/>
<dbReference type="Gene3D" id="3.40.50.720">
    <property type="entry name" value="NAD(P)-binding Rossmann-like Domain"/>
    <property type="match status" value="1"/>
</dbReference>
<dbReference type="SMART" id="SM00829">
    <property type="entry name" value="PKS_ER"/>
    <property type="match status" value="1"/>
</dbReference>
<dbReference type="SUPFAM" id="SSF51735">
    <property type="entry name" value="NAD(P)-binding Rossmann-fold domains"/>
    <property type="match status" value="1"/>
</dbReference>
<keyword evidence="3" id="KW-1185">Reference proteome</keyword>
<sequence length="311" mass="32395">MRTVRFHTHGGPEVLRIDDVPLPEPTGGEVLIEIDAVGVTLPVVRLTRGQSDVPLPHTPGGDIVGRVRGIGPGVTGRRVGERVAGLAFSGAYAEAVTVPAAMMTAVPDDVDDLAALALVRGGQVALGVLRAGGFGEGDSVLVTAAAGGIGHLAVQLAAALGAGRVTAAVGDAAKAGFAREQGADHVVTYDQEDWGDPVDLVLDGVGGTVQDAGLRALAPLGRLVAFNGAGGTVDTNELRMRGLSVIGFAMAHLAARRRDTYERRQRELWQLYRDGRLNPVVHEAMPLDRAADAHRLLEARANRGKVVLLPR</sequence>
<dbReference type="EMBL" id="BAAABM010000029">
    <property type="protein sequence ID" value="GAA0344308.1"/>
    <property type="molecule type" value="Genomic_DNA"/>
</dbReference>
<comment type="caution">
    <text evidence="2">The sequence shown here is derived from an EMBL/GenBank/DDBJ whole genome shotgun (WGS) entry which is preliminary data.</text>
</comment>
<dbReference type="SUPFAM" id="SSF50129">
    <property type="entry name" value="GroES-like"/>
    <property type="match status" value="1"/>
</dbReference>
<dbReference type="InterPro" id="IPR013154">
    <property type="entry name" value="ADH-like_N"/>
</dbReference>
<dbReference type="Pfam" id="PF08240">
    <property type="entry name" value="ADH_N"/>
    <property type="match status" value="1"/>
</dbReference>
<evidence type="ECO:0000259" key="1">
    <source>
        <dbReference type="SMART" id="SM00829"/>
    </source>
</evidence>
<dbReference type="Proteomes" id="UP001501822">
    <property type="component" value="Unassembled WGS sequence"/>
</dbReference>
<dbReference type="RefSeq" id="WP_252810104.1">
    <property type="nucleotide sequence ID" value="NZ_BAAABM010000029.1"/>
</dbReference>
<dbReference type="InterPro" id="IPR036291">
    <property type="entry name" value="NAD(P)-bd_dom_sf"/>
</dbReference>
<accession>A0ABN0WQX3</accession>
<dbReference type="InterPro" id="IPR011032">
    <property type="entry name" value="GroES-like_sf"/>
</dbReference>
<dbReference type="PANTHER" id="PTHR43677">
    <property type="entry name" value="SHORT-CHAIN DEHYDROGENASE/REDUCTASE"/>
    <property type="match status" value="1"/>
</dbReference>
<dbReference type="Gene3D" id="3.90.180.10">
    <property type="entry name" value="Medium-chain alcohol dehydrogenases, catalytic domain"/>
    <property type="match status" value="1"/>
</dbReference>
<reference evidence="2 3" key="1">
    <citation type="journal article" date="2019" name="Int. J. Syst. Evol. Microbiol.">
        <title>The Global Catalogue of Microorganisms (GCM) 10K type strain sequencing project: providing services to taxonomists for standard genome sequencing and annotation.</title>
        <authorList>
            <consortium name="The Broad Institute Genomics Platform"/>
            <consortium name="The Broad Institute Genome Sequencing Center for Infectious Disease"/>
            <person name="Wu L."/>
            <person name="Ma J."/>
        </authorList>
    </citation>
    <scope>NUCLEOTIDE SEQUENCE [LARGE SCALE GENOMIC DNA]</scope>
    <source>
        <strain evidence="2 3">JCM 3146</strain>
    </source>
</reference>
<feature type="domain" description="Enoyl reductase (ER)" evidence="1">
    <location>
        <begin position="10"/>
        <end position="308"/>
    </location>
</feature>
<evidence type="ECO:0000313" key="3">
    <source>
        <dbReference type="Proteomes" id="UP001501822"/>
    </source>
</evidence>
<dbReference type="InterPro" id="IPR020843">
    <property type="entry name" value="ER"/>
</dbReference>
<name>A0ABN0WQX3_9ACTN</name>
<evidence type="ECO:0000313" key="2">
    <source>
        <dbReference type="EMBL" id="GAA0344308.1"/>
    </source>
</evidence>
<organism evidence="2 3">
    <name type="scientific">Actinoallomurus spadix</name>
    <dbReference type="NCBI Taxonomy" id="79912"/>
    <lineage>
        <taxon>Bacteria</taxon>
        <taxon>Bacillati</taxon>
        <taxon>Actinomycetota</taxon>
        <taxon>Actinomycetes</taxon>
        <taxon>Streptosporangiales</taxon>
        <taxon>Thermomonosporaceae</taxon>
        <taxon>Actinoallomurus</taxon>
    </lineage>
</organism>
<dbReference type="InterPro" id="IPR051397">
    <property type="entry name" value="Zn-ADH-like_protein"/>
</dbReference>
<protein>
    <submittedName>
        <fullName evidence="2">Zinc-binding dehydrogenase</fullName>
    </submittedName>
</protein>
<gene>
    <name evidence="2" type="ORF">GCM10010151_37550</name>
</gene>
<dbReference type="PANTHER" id="PTHR43677:SF4">
    <property type="entry name" value="QUINONE OXIDOREDUCTASE-LIKE PROTEIN 2"/>
    <property type="match status" value="1"/>
</dbReference>
<dbReference type="Pfam" id="PF13602">
    <property type="entry name" value="ADH_zinc_N_2"/>
    <property type="match status" value="1"/>
</dbReference>